<protein>
    <submittedName>
        <fullName evidence="1">Uncharacterized protein</fullName>
    </submittedName>
</protein>
<reference evidence="2" key="1">
    <citation type="journal article" date="2019" name="Int. J. Syst. Evol. Microbiol.">
        <title>The Global Catalogue of Microorganisms (GCM) 10K type strain sequencing project: providing services to taxonomists for standard genome sequencing and annotation.</title>
        <authorList>
            <consortium name="The Broad Institute Genomics Platform"/>
            <consortium name="The Broad Institute Genome Sequencing Center for Infectious Disease"/>
            <person name="Wu L."/>
            <person name="Ma J."/>
        </authorList>
    </citation>
    <scope>NUCLEOTIDE SEQUENCE [LARGE SCALE GENOMIC DNA]</scope>
    <source>
        <strain evidence="2">CCUG 56607</strain>
    </source>
</reference>
<dbReference type="EMBL" id="JBHTKL010000006">
    <property type="protein sequence ID" value="MFD1021108.1"/>
    <property type="molecule type" value="Genomic_DNA"/>
</dbReference>
<evidence type="ECO:0000313" key="2">
    <source>
        <dbReference type="Proteomes" id="UP001596990"/>
    </source>
</evidence>
<dbReference type="RefSeq" id="WP_386063958.1">
    <property type="nucleotide sequence ID" value="NZ_JBHTKL010000006.1"/>
</dbReference>
<gene>
    <name evidence="1" type="ORF">ACFQ2J_18100</name>
</gene>
<evidence type="ECO:0000313" key="1">
    <source>
        <dbReference type="EMBL" id="MFD1021108.1"/>
    </source>
</evidence>
<name>A0ABW3L7M9_9BACI</name>
<comment type="caution">
    <text evidence="1">The sequence shown here is derived from an EMBL/GenBank/DDBJ whole genome shotgun (WGS) entry which is preliminary data.</text>
</comment>
<keyword evidence="2" id="KW-1185">Reference proteome</keyword>
<accession>A0ABW3L7M9</accession>
<proteinExistence type="predicted"/>
<dbReference type="Proteomes" id="UP001596990">
    <property type="component" value="Unassembled WGS sequence"/>
</dbReference>
<organism evidence="1 2">
    <name type="scientific">Thalassobacillus hwangdonensis</name>
    <dbReference type="NCBI Taxonomy" id="546108"/>
    <lineage>
        <taxon>Bacteria</taxon>
        <taxon>Bacillati</taxon>
        <taxon>Bacillota</taxon>
        <taxon>Bacilli</taxon>
        <taxon>Bacillales</taxon>
        <taxon>Bacillaceae</taxon>
        <taxon>Thalassobacillus</taxon>
    </lineage>
</organism>
<sequence length="87" mass="10097">MEHQILNEMVYSMFFKYFYFLGIEVRGIYETPAEKRMSRDPAAKRGGLTVRPWKASEFPHINRTDAFKKEADSVPASFVIYCCSSGF</sequence>